<accession>I4YP89</accession>
<feature type="region of interest" description="Disordered" evidence="1">
    <location>
        <begin position="53"/>
        <end position="72"/>
    </location>
</feature>
<dbReference type="HOGENOM" id="CLU_2717868_0_0_5"/>
<sequence length="72" mass="7464">MAFRIEPRASTTAKTRPMTMSEKYSVGPNTRARPVSGAPSAAMTSVATVPAKNDPMAAMPSATPARPCLAIS</sequence>
<dbReference type="AlphaFoldDB" id="I4YP89"/>
<gene>
    <name evidence="2" type="ORF">MicloDRAFT_00065090</name>
</gene>
<evidence type="ECO:0000313" key="2">
    <source>
        <dbReference type="EMBL" id="EIM25781.1"/>
    </source>
</evidence>
<reference evidence="2 3" key="1">
    <citation type="submission" date="2012-02" db="EMBL/GenBank/DDBJ databases">
        <title>Improved High-Quality Draft sequence of Microvirga sp. WSM3557.</title>
        <authorList>
            <consortium name="US DOE Joint Genome Institute"/>
            <person name="Lucas S."/>
            <person name="Han J."/>
            <person name="Lapidus A."/>
            <person name="Cheng J.-F."/>
            <person name="Goodwin L."/>
            <person name="Pitluck S."/>
            <person name="Peters L."/>
            <person name="Zhang X."/>
            <person name="Detter J.C."/>
            <person name="Han C."/>
            <person name="Tapia R."/>
            <person name="Land M."/>
            <person name="Hauser L."/>
            <person name="Kyrpides N."/>
            <person name="Ivanova N."/>
            <person name="Pagani I."/>
            <person name="Brau L."/>
            <person name="Yates R."/>
            <person name="O'Hara G."/>
            <person name="Rui T."/>
            <person name="Howieson J."/>
            <person name="Reeve W."/>
            <person name="Woyke T."/>
        </authorList>
    </citation>
    <scope>NUCLEOTIDE SEQUENCE [LARGE SCALE GENOMIC DNA]</scope>
    <source>
        <strain evidence="2 3">WSM3557</strain>
    </source>
</reference>
<proteinExistence type="predicted"/>
<dbReference type="Proteomes" id="UP000003947">
    <property type="component" value="Unassembled WGS sequence"/>
</dbReference>
<protein>
    <submittedName>
        <fullName evidence="2">Uncharacterized protein</fullName>
    </submittedName>
</protein>
<feature type="region of interest" description="Disordered" evidence="1">
    <location>
        <begin position="1"/>
        <end position="41"/>
    </location>
</feature>
<dbReference type="EMBL" id="JH660647">
    <property type="protein sequence ID" value="EIM25781.1"/>
    <property type="molecule type" value="Genomic_DNA"/>
</dbReference>
<name>I4YP89_9HYPH</name>
<keyword evidence="3" id="KW-1185">Reference proteome</keyword>
<organism evidence="2 3">
    <name type="scientific">Microvirga lotononidis</name>
    <dbReference type="NCBI Taxonomy" id="864069"/>
    <lineage>
        <taxon>Bacteria</taxon>
        <taxon>Pseudomonadati</taxon>
        <taxon>Pseudomonadota</taxon>
        <taxon>Alphaproteobacteria</taxon>
        <taxon>Hyphomicrobiales</taxon>
        <taxon>Methylobacteriaceae</taxon>
        <taxon>Microvirga</taxon>
    </lineage>
</organism>
<evidence type="ECO:0000256" key="1">
    <source>
        <dbReference type="SAM" id="MobiDB-lite"/>
    </source>
</evidence>
<evidence type="ECO:0000313" key="3">
    <source>
        <dbReference type="Proteomes" id="UP000003947"/>
    </source>
</evidence>
<dbReference type="STRING" id="864069.MicloDRAFT_00065090"/>
<dbReference type="PATRIC" id="fig|864069.3.peg.6962"/>